<organism evidence="3">
    <name type="scientific">uncultured marine microorganism HF4000_010L19</name>
    <dbReference type="NCBI Taxonomy" id="455518"/>
    <lineage>
        <taxon>unclassified sequences</taxon>
        <taxon>environmental samples</taxon>
    </lineage>
</organism>
<gene>
    <name evidence="3" type="ORF">ALOHA_HF4000010L19ctg1g21</name>
</gene>
<dbReference type="InterPro" id="IPR007813">
    <property type="entry name" value="PilN"/>
</dbReference>
<dbReference type="InterPro" id="IPR005883">
    <property type="entry name" value="PilM"/>
</dbReference>
<dbReference type="InterPro" id="IPR052534">
    <property type="entry name" value="Extracell_DNA_Util/SecSys_Comp"/>
</dbReference>
<evidence type="ECO:0000313" key="3">
    <source>
        <dbReference type="EMBL" id="ABZ06507.1"/>
    </source>
</evidence>
<evidence type="ECO:0000256" key="2">
    <source>
        <dbReference type="SAM" id="Phobius"/>
    </source>
</evidence>
<dbReference type="Pfam" id="PF11104">
    <property type="entry name" value="PilM_2"/>
    <property type="match status" value="1"/>
</dbReference>
<dbReference type="Gene3D" id="3.30.420.40">
    <property type="match status" value="1"/>
</dbReference>
<name>B3T1P8_9ZZZZ</name>
<accession>B3T1P8</accession>
<dbReference type="AlphaFoldDB" id="B3T1P8"/>
<evidence type="ECO:0000256" key="1">
    <source>
        <dbReference type="SAM" id="MobiDB-lite"/>
    </source>
</evidence>
<dbReference type="PANTHER" id="PTHR40278:SF1">
    <property type="entry name" value="DNA UTILIZATION PROTEIN HOFN"/>
    <property type="match status" value="1"/>
</dbReference>
<keyword evidence="2" id="KW-0472">Membrane</keyword>
<keyword evidence="2" id="KW-0812">Transmembrane</keyword>
<proteinExistence type="predicted"/>
<feature type="transmembrane region" description="Helical" evidence="2">
    <location>
        <begin position="531"/>
        <end position="553"/>
    </location>
</feature>
<keyword evidence="2" id="KW-1133">Transmembrane helix</keyword>
<dbReference type="Pfam" id="PF05137">
    <property type="entry name" value="PilN"/>
    <property type="match status" value="1"/>
</dbReference>
<dbReference type="EMBL" id="EU016577">
    <property type="protein sequence ID" value="ABZ06507.1"/>
    <property type="molecule type" value="Genomic_DNA"/>
</dbReference>
<reference evidence="3" key="1">
    <citation type="journal article" date="2008" name="ISME J.">
        <title>Genomic patterns of recombination, clonal divergence and environment in marine microbial populations.</title>
        <authorList>
            <person name="Konstantinidis K.T."/>
            <person name="Delong E.F."/>
        </authorList>
    </citation>
    <scope>NUCLEOTIDE SEQUENCE</scope>
</reference>
<dbReference type="PANTHER" id="PTHR40278">
    <property type="entry name" value="DNA UTILIZATION PROTEIN HOFN"/>
    <property type="match status" value="1"/>
</dbReference>
<sequence length="693" mass="78903">MDTIHKKNGRLHIYVRQDKYKGELKSHNWVGRTYRDGKQKIFSSGTTDLEKATSILEKWYDDLHTIKAQNNNKKTKVKVEDNVFNNRDDAIHKDDEKNEAIEAKQSNNIPSSTRPNSSMFEKLKRIKFAKLGFGKKRDGPGNVEQSKQSKFKDVIGKFFKSKVSKMSLTSEEIVGVDITREAIRVAQVSKDKEAQWILDKFSYRLLDQEKIGENLLEYKEYLSEEISLALANAKITTKNVALSIPVTSAIIRVVTSPLITEEELKKAIETDSLWDNLVQLTDNLNDYSIFHQVINRNSKTNTMDILFVASKLSDVNAFSSIVKKAGLNPVIMDVRCFTLKNAFDNLIFPGTTKANSAIMEFGIEENYLMIIHNNIPIITDVFLRPQEKQNISETTETQMSPECESVIRRYAMQIKQAINEYETKYESRINNIQVISSLKNIKQLLALFTKNLPTTAFKIFDPLMSVSIPSYNKEKTDIANRSTITSVLGLAFRKLDVFGYYKFVTAVKNINLLPNRDEVRQKSKIKFLSGFAFKGLVGGIVAIYIILIGLSFFQISHYDKKLLQEDQIQNEFNEINAQFTALIKKKREMQKSLQLGKLINSNQVKSYRALAQITRSVPVRVQFNKLEFNGSNEVKVEGSAFSDQDILNFIANLNSKSLIDQASLVSMNVPTSDQEQSSANKKGFIILCKLKEI</sequence>
<feature type="region of interest" description="Disordered" evidence="1">
    <location>
        <begin position="95"/>
        <end position="116"/>
    </location>
</feature>
<protein>
    <submittedName>
        <fullName evidence="3">Putative Fimbrial assembly protein (PilN)</fullName>
    </submittedName>
</protein>
<feature type="compositionally biased region" description="Polar residues" evidence="1">
    <location>
        <begin position="104"/>
        <end position="116"/>
    </location>
</feature>